<dbReference type="EMBL" id="MU167325">
    <property type="protein sequence ID" value="KAG0143214.1"/>
    <property type="molecule type" value="Genomic_DNA"/>
</dbReference>
<reference evidence="1" key="1">
    <citation type="submission" date="2013-11" db="EMBL/GenBank/DDBJ databases">
        <title>Genome sequence of the fusiform rust pathogen reveals effectors for host alternation and coevolution with pine.</title>
        <authorList>
            <consortium name="DOE Joint Genome Institute"/>
            <person name="Smith K."/>
            <person name="Pendleton A."/>
            <person name="Kubisiak T."/>
            <person name="Anderson C."/>
            <person name="Salamov A."/>
            <person name="Aerts A."/>
            <person name="Riley R."/>
            <person name="Clum A."/>
            <person name="Lindquist E."/>
            <person name="Ence D."/>
            <person name="Campbell M."/>
            <person name="Kronenberg Z."/>
            <person name="Feau N."/>
            <person name="Dhillon B."/>
            <person name="Hamelin R."/>
            <person name="Burleigh J."/>
            <person name="Smith J."/>
            <person name="Yandell M."/>
            <person name="Nelson C."/>
            <person name="Grigoriev I."/>
            <person name="Davis J."/>
        </authorList>
    </citation>
    <scope>NUCLEOTIDE SEQUENCE</scope>
    <source>
        <strain evidence="1">G11</strain>
    </source>
</reference>
<name>A0A9P6T956_9BASI</name>
<organism evidence="1 2">
    <name type="scientific">Cronartium quercuum f. sp. fusiforme G11</name>
    <dbReference type="NCBI Taxonomy" id="708437"/>
    <lineage>
        <taxon>Eukaryota</taxon>
        <taxon>Fungi</taxon>
        <taxon>Dikarya</taxon>
        <taxon>Basidiomycota</taxon>
        <taxon>Pucciniomycotina</taxon>
        <taxon>Pucciniomycetes</taxon>
        <taxon>Pucciniales</taxon>
        <taxon>Coleosporiaceae</taxon>
        <taxon>Cronartium</taxon>
    </lineage>
</organism>
<proteinExistence type="predicted"/>
<dbReference type="AlphaFoldDB" id="A0A9P6T956"/>
<dbReference type="OrthoDB" id="162969at2759"/>
<feature type="non-terminal residue" evidence="1">
    <location>
        <position position="59"/>
    </location>
</feature>
<sequence>MDPKKLSEIDQLIAMNLAIKAWQAVSEATIRNCWIHMGLIDLTQVQSVLCDSQAHLESP</sequence>
<comment type="caution">
    <text evidence="1">The sequence shown here is derived from an EMBL/GenBank/DDBJ whole genome shotgun (WGS) entry which is preliminary data.</text>
</comment>
<dbReference type="Proteomes" id="UP000886653">
    <property type="component" value="Unassembled WGS sequence"/>
</dbReference>
<keyword evidence="2" id="KW-1185">Reference proteome</keyword>
<evidence type="ECO:0000313" key="1">
    <source>
        <dbReference type="EMBL" id="KAG0143214.1"/>
    </source>
</evidence>
<protein>
    <submittedName>
        <fullName evidence="1">Uncharacterized protein</fullName>
    </submittedName>
</protein>
<gene>
    <name evidence="1" type="ORF">CROQUDRAFT_679137</name>
</gene>
<evidence type="ECO:0000313" key="2">
    <source>
        <dbReference type="Proteomes" id="UP000886653"/>
    </source>
</evidence>
<accession>A0A9P6T956</accession>